<dbReference type="Proteomes" id="UP000076532">
    <property type="component" value="Unassembled WGS sequence"/>
</dbReference>
<dbReference type="InterPro" id="IPR010126">
    <property type="entry name" value="Esterase_phb"/>
</dbReference>
<accession>A0A166WFB5</accession>
<feature type="signal peptide" evidence="4">
    <location>
        <begin position="1"/>
        <end position="20"/>
    </location>
</feature>
<dbReference type="InterPro" id="IPR050955">
    <property type="entry name" value="Plant_Biomass_Hydrol_Est"/>
</dbReference>
<proteinExistence type="inferred from homology"/>
<organism evidence="5 6">
    <name type="scientific">Athelia psychrophila</name>
    <dbReference type="NCBI Taxonomy" id="1759441"/>
    <lineage>
        <taxon>Eukaryota</taxon>
        <taxon>Fungi</taxon>
        <taxon>Dikarya</taxon>
        <taxon>Basidiomycota</taxon>
        <taxon>Agaricomycotina</taxon>
        <taxon>Agaricomycetes</taxon>
        <taxon>Agaricomycetidae</taxon>
        <taxon>Atheliales</taxon>
        <taxon>Atheliaceae</taxon>
        <taxon>Athelia</taxon>
    </lineage>
</organism>
<evidence type="ECO:0000313" key="6">
    <source>
        <dbReference type="Proteomes" id="UP000076532"/>
    </source>
</evidence>
<dbReference type="AlphaFoldDB" id="A0A166WFB5"/>
<gene>
    <name evidence="5" type="ORF">FIBSPDRAFT_811104</name>
</gene>
<dbReference type="GO" id="GO:0005576">
    <property type="term" value="C:extracellular region"/>
    <property type="evidence" value="ECO:0007669"/>
    <property type="project" value="UniProtKB-SubCell"/>
</dbReference>
<keyword evidence="2 4" id="KW-0732">Signal</keyword>
<keyword evidence="4" id="KW-0624">Polysaccharide degradation</keyword>
<dbReference type="PANTHER" id="PTHR43037">
    <property type="entry name" value="UNNAMED PRODUCT-RELATED"/>
    <property type="match status" value="1"/>
</dbReference>
<comment type="subcellular location">
    <subcellularLocation>
        <location evidence="4">Secreted</location>
    </subcellularLocation>
</comment>
<feature type="chain" id="PRO_5029036632" description="Carboxylic ester hydrolase" evidence="4">
    <location>
        <begin position="21"/>
        <end position="328"/>
    </location>
</feature>
<dbReference type="EC" id="3.1.1.-" evidence="4"/>
<dbReference type="STRING" id="436010.A0A166WFB5"/>
<keyword evidence="4" id="KW-0119">Carbohydrate metabolism</keyword>
<dbReference type="EMBL" id="KV417482">
    <property type="protein sequence ID" value="KZP33700.1"/>
    <property type="molecule type" value="Genomic_DNA"/>
</dbReference>
<evidence type="ECO:0000256" key="1">
    <source>
        <dbReference type="ARBA" id="ARBA00022487"/>
    </source>
</evidence>
<evidence type="ECO:0000256" key="2">
    <source>
        <dbReference type="ARBA" id="ARBA00022729"/>
    </source>
</evidence>
<sequence length="328" mass="35435">MFVVAKFTLILAATVTCVLALSSTFQEITVDFGPNPNGVGMYMYRPTVLAVPTPLIIGIHYCTGTSQAYFNGTALARLADTHGFMVIYPNVPRAGGCWDVATNATLTHDGGGDSLAIASITRYAIANWGVDSAQVFATGTSSGAMMTSVLMGAYPDLFAAGSLYSGVPCGCYEGPTAWSTQCAEGERILTPEQWGDFVFRGYPGYNGTRPRVQFWHGTDDDILYPQNFWEEIKQWTNVFGVSQTPVTNTTDDPLTGYSRASFGPNIQGILAQRVGHTVPEMETDTLEWFGLSSLEPNQVASIISTSRHSNTALEASGTTTVQFFHHEL</sequence>
<protein>
    <recommendedName>
        <fullName evidence="4">Carboxylic ester hydrolase</fullName>
        <ecNumber evidence="4">3.1.1.-</ecNumber>
    </recommendedName>
</protein>
<dbReference type="InterPro" id="IPR029058">
    <property type="entry name" value="AB_hydrolase_fold"/>
</dbReference>
<reference evidence="5 6" key="1">
    <citation type="journal article" date="2016" name="Mol. Biol. Evol.">
        <title>Comparative Genomics of Early-Diverging Mushroom-Forming Fungi Provides Insights into the Origins of Lignocellulose Decay Capabilities.</title>
        <authorList>
            <person name="Nagy L.G."/>
            <person name="Riley R."/>
            <person name="Tritt A."/>
            <person name="Adam C."/>
            <person name="Daum C."/>
            <person name="Floudas D."/>
            <person name="Sun H."/>
            <person name="Yadav J.S."/>
            <person name="Pangilinan J."/>
            <person name="Larsson K.H."/>
            <person name="Matsuura K."/>
            <person name="Barry K."/>
            <person name="Labutti K."/>
            <person name="Kuo R."/>
            <person name="Ohm R.A."/>
            <person name="Bhattacharya S.S."/>
            <person name="Shirouzu T."/>
            <person name="Yoshinaga Y."/>
            <person name="Martin F.M."/>
            <person name="Grigoriev I.V."/>
            <person name="Hibbett D.S."/>
        </authorList>
    </citation>
    <scope>NUCLEOTIDE SEQUENCE [LARGE SCALE GENOMIC DNA]</scope>
    <source>
        <strain evidence="5 6">CBS 109695</strain>
    </source>
</reference>
<evidence type="ECO:0000256" key="4">
    <source>
        <dbReference type="RuleBase" id="RU367147"/>
    </source>
</evidence>
<keyword evidence="3 4" id="KW-0378">Hydrolase</keyword>
<dbReference type="OrthoDB" id="2425929at2759"/>
<comment type="function">
    <text evidence="4">Esterase involved in the hydrolysis of xylan, a major structural heterogeneous polysaccharide found in plant biomass representing the second most abundant polysaccharide in the biosphere, after cellulose.</text>
</comment>
<comment type="similarity">
    <text evidence="4">Belongs to the carbohydrate esterase 1 (CE1) family.</text>
</comment>
<name>A0A166WFB5_9AGAM</name>
<dbReference type="NCBIfam" id="TIGR01840">
    <property type="entry name" value="esterase_phb"/>
    <property type="match status" value="1"/>
</dbReference>
<dbReference type="PANTHER" id="PTHR43037:SF5">
    <property type="entry name" value="FERULOYL ESTERASE"/>
    <property type="match status" value="1"/>
</dbReference>
<keyword evidence="1 4" id="KW-0719">Serine esterase</keyword>
<evidence type="ECO:0000313" key="5">
    <source>
        <dbReference type="EMBL" id="KZP33700.1"/>
    </source>
</evidence>
<dbReference type="SUPFAM" id="SSF53474">
    <property type="entry name" value="alpha/beta-Hydrolases"/>
    <property type="match status" value="2"/>
</dbReference>
<keyword evidence="6" id="KW-1185">Reference proteome</keyword>
<evidence type="ECO:0000256" key="3">
    <source>
        <dbReference type="ARBA" id="ARBA00022801"/>
    </source>
</evidence>
<keyword evidence="4" id="KW-0964">Secreted</keyword>
<dbReference type="Pfam" id="PF10503">
    <property type="entry name" value="Esterase_PHB"/>
    <property type="match status" value="1"/>
</dbReference>
<dbReference type="GO" id="GO:0045493">
    <property type="term" value="P:xylan catabolic process"/>
    <property type="evidence" value="ECO:0007669"/>
    <property type="project" value="UniProtKB-UniRule"/>
</dbReference>
<dbReference type="GO" id="GO:0052689">
    <property type="term" value="F:carboxylic ester hydrolase activity"/>
    <property type="evidence" value="ECO:0007669"/>
    <property type="project" value="UniProtKB-KW"/>
</dbReference>
<dbReference type="Gene3D" id="3.40.50.1820">
    <property type="entry name" value="alpha/beta hydrolase"/>
    <property type="match status" value="1"/>
</dbReference>